<proteinExistence type="predicted"/>
<comment type="caution">
    <text evidence="2">The sequence shown here is derived from an EMBL/GenBank/DDBJ whole genome shotgun (WGS) entry which is preliminary data.</text>
</comment>
<organism evidence="2 3">
    <name type="scientific">Colletotrichum abscissum</name>
    <dbReference type="NCBI Taxonomy" id="1671311"/>
    <lineage>
        <taxon>Eukaryota</taxon>
        <taxon>Fungi</taxon>
        <taxon>Dikarya</taxon>
        <taxon>Ascomycota</taxon>
        <taxon>Pezizomycotina</taxon>
        <taxon>Sordariomycetes</taxon>
        <taxon>Hypocreomycetidae</taxon>
        <taxon>Glomerellales</taxon>
        <taxon>Glomerellaceae</taxon>
        <taxon>Colletotrichum</taxon>
        <taxon>Colletotrichum acutatum species complex</taxon>
    </lineage>
</organism>
<evidence type="ECO:0000313" key="2">
    <source>
        <dbReference type="EMBL" id="KAI3542365.1"/>
    </source>
</evidence>
<dbReference type="EMBL" id="SDAQ01000078">
    <property type="protein sequence ID" value="KAI3542365.1"/>
    <property type="molecule type" value="Genomic_DNA"/>
</dbReference>
<protein>
    <submittedName>
        <fullName evidence="2">Uncharacterized protein</fullName>
    </submittedName>
</protein>
<evidence type="ECO:0000256" key="1">
    <source>
        <dbReference type="SAM" id="MobiDB-lite"/>
    </source>
</evidence>
<accession>A0A9P9X984</accession>
<keyword evidence="3" id="KW-1185">Reference proteome</keyword>
<reference evidence="2" key="1">
    <citation type="submission" date="2019-01" db="EMBL/GenBank/DDBJ databases">
        <title>Colletotrichum abscissum LGMF1257.</title>
        <authorList>
            <person name="Baroncelli R."/>
        </authorList>
    </citation>
    <scope>NUCLEOTIDE SEQUENCE</scope>
    <source>
        <strain evidence="2">Ca142</strain>
    </source>
</reference>
<dbReference type="Proteomes" id="UP001056436">
    <property type="component" value="Unassembled WGS sequence"/>
</dbReference>
<gene>
    <name evidence="2" type="ORF">CABS02_10428</name>
</gene>
<name>A0A9P9X984_9PEZI</name>
<dbReference type="AlphaFoldDB" id="A0A9P9X984"/>
<evidence type="ECO:0000313" key="3">
    <source>
        <dbReference type="Proteomes" id="UP001056436"/>
    </source>
</evidence>
<sequence length="125" mass="13641">MSESLLVLERNAADHSFSTKVGFQLVYTFVPYRLVATTSSVLTELFHRQNIRGEDVLNILPTANGPSRLPISSHSRLRFTTCPRESDNLTDSRLGAEHGSPGLENGLAASLASPLYSHPPPPDKV</sequence>
<feature type="region of interest" description="Disordered" evidence="1">
    <location>
        <begin position="83"/>
        <end position="125"/>
    </location>
</feature>